<feature type="domain" description="Phage tail tape measure protein" evidence="6">
    <location>
        <begin position="282"/>
        <end position="396"/>
    </location>
</feature>
<feature type="domain" description="Resuscitation-promoting factor core lysozyme-like" evidence="5">
    <location>
        <begin position="810"/>
        <end position="883"/>
    </location>
</feature>
<feature type="compositionally biased region" description="Gly residues" evidence="4">
    <location>
        <begin position="779"/>
        <end position="792"/>
    </location>
</feature>
<reference evidence="7" key="1">
    <citation type="submission" date="2016-03" db="EMBL/GenBank/DDBJ databases">
        <authorList>
            <person name="Ploux O."/>
        </authorList>
    </citation>
    <scope>NUCLEOTIDE SEQUENCE</scope>
    <source>
        <strain evidence="7">UC10</strain>
    </source>
</reference>
<keyword evidence="3" id="KW-0175">Coiled coil</keyword>
<feature type="coiled-coil region" evidence="3">
    <location>
        <begin position="60"/>
        <end position="119"/>
    </location>
</feature>
<dbReference type="Pfam" id="PF10145">
    <property type="entry name" value="PhageMin_Tail"/>
    <property type="match status" value="1"/>
</dbReference>
<dbReference type="NCBIfam" id="TIGR01760">
    <property type="entry name" value="tape_meas_TP901"/>
    <property type="match status" value="1"/>
</dbReference>
<feature type="compositionally biased region" description="Low complexity" evidence="4">
    <location>
        <begin position="899"/>
        <end position="909"/>
    </location>
</feature>
<feature type="region of interest" description="Disordered" evidence="4">
    <location>
        <begin position="567"/>
        <end position="599"/>
    </location>
</feature>
<feature type="region of interest" description="Disordered" evidence="4">
    <location>
        <begin position="890"/>
        <end position="947"/>
    </location>
</feature>
<evidence type="ECO:0000259" key="5">
    <source>
        <dbReference type="Pfam" id="PF06737"/>
    </source>
</evidence>
<dbReference type="Gene3D" id="1.10.530.10">
    <property type="match status" value="1"/>
</dbReference>
<dbReference type="SUPFAM" id="SSF53955">
    <property type="entry name" value="Lysozyme-like"/>
    <property type="match status" value="1"/>
</dbReference>
<feature type="compositionally biased region" description="Low complexity" evidence="4">
    <location>
        <begin position="1098"/>
        <end position="1117"/>
    </location>
</feature>
<evidence type="ECO:0000256" key="2">
    <source>
        <dbReference type="ARBA" id="ARBA00022801"/>
    </source>
</evidence>
<evidence type="ECO:0000256" key="3">
    <source>
        <dbReference type="SAM" id="Coils"/>
    </source>
</evidence>
<protein>
    <submittedName>
        <fullName evidence="7">Uncharacterized protein</fullName>
    </submittedName>
</protein>
<name>A0A1Y5PCA5_9MYCO</name>
<feature type="region of interest" description="Disordered" evidence="4">
    <location>
        <begin position="771"/>
        <end position="792"/>
    </location>
</feature>
<dbReference type="InterPro" id="IPR023346">
    <property type="entry name" value="Lysozyme-like_dom_sf"/>
</dbReference>
<gene>
    <name evidence="7" type="ORF">MHPYR_180051</name>
</gene>
<dbReference type="GO" id="GO:0005576">
    <property type="term" value="C:extracellular region"/>
    <property type="evidence" value="ECO:0007669"/>
    <property type="project" value="UniProtKB-ARBA"/>
</dbReference>
<proteinExistence type="inferred from homology"/>
<evidence type="ECO:0000256" key="4">
    <source>
        <dbReference type="SAM" id="MobiDB-lite"/>
    </source>
</evidence>
<feature type="region of interest" description="Disordered" evidence="4">
    <location>
        <begin position="1098"/>
        <end position="1121"/>
    </location>
</feature>
<keyword evidence="2" id="KW-0378">Hydrolase</keyword>
<accession>A0A1Y5PCA5</accession>
<dbReference type="AlphaFoldDB" id="A0A1Y5PCA5"/>
<organism evidence="7">
    <name type="scientific">uncultured Mycobacterium sp</name>
    <dbReference type="NCBI Taxonomy" id="171292"/>
    <lineage>
        <taxon>Bacteria</taxon>
        <taxon>Bacillati</taxon>
        <taxon>Actinomycetota</taxon>
        <taxon>Actinomycetes</taxon>
        <taxon>Mycobacteriales</taxon>
        <taxon>Mycobacteriaceae</taxon>
        <taxon>Mycobacterium</taxon>
        <taxon>environmental samples</taxon>
    </lineage>
</organism>
<dbReference type="Pfam" id="PF06737">
    <property type="entry name" value="Transglycosylas"/>
    <property type="match status" value="1"/>
</dbReference>
<sequence length="1150" mass="116501">MPLTLLIESELDERSATAAANRAERVYAEASKNISKSMTSQIAEGAQASGKAVEKMADSARASYQKILKAQDELAQQERQLKQMREDGARGVEVQAERVKRARKAEKDAVREAAAAMEEYDRATTRVGDSGARAGTMLRQGLRDGIGSGLSDATRQFGALGNLADSAFAGISRSGGIAALGIAGVGLAVVAVGQQLYQLGAQWDSISDKISFSTGASDQVLGGITDSIKRVASDTAAPLESIGAISGQVYQSMKLTGPELDAMTQRLAILQEKGNPVGPRELAKAYNVLGVETRDYSTTLDKLFNVSRDTGIPMQELVTTLTSAGRATKEFGLDMGQTAGLLATFERAGLNGDTVTKSLTFALRNFSKEGKDAGPALAETVQRIQELSDAHRDADAVTLASTKFGKGYLDMLNAIKDHRINPDELSAPFKAASESIPDAAKKTEDFSEQWTKFKNNLSSGALATGGATVFDWINTGLEHGLTIMQKYNEAWDRIVDNITAKPGFVGTPGTPGVNVDTSNLPGILGLPGAPNPLAPNGPAAAPGYAGARVGTSGPLSDWPAGKPYWGNPATKDAAGSSSSAQVPYGPGYGAPPRPGESTAMYGAEQNVLEAEHKRATAEAVLSQVMADSTHTTNDEIKARNDLAQAKKGEIDANMRLHDTSVKAAESLNKATNQLGEFGAGIDADFGASKGLPGILENITKFVGNLALAGPMAQMNAISAANPNQGFGLMGYLGTSGAFGPQYTPQGIAAASGQGGGANAGGYGSNYSTAGASPSTTSATGGGSGVSPGVITGGGGIPLMQRPDGTWTSPNPAWAHLINRESGGNASIIQGIHDVNSGGNEAEGLFQITPQTWRGSGGTKYAPSARSATPQQQAEIAANIFRRNPSGSDWGAGIPGRENAGALAAGLGPATPGPGQGGPSSWQFGKGPAFPGLGPDPGSPFGPDVSSTMPGQVGPFAVPGAVGAAGNVIGAGNAISAGAIGAAQAPASPADPYGVAPTTGPGGGGIGITPGGTIDTALGMAAAAFPGVGAAAQTGMKLASRTVQYLGQVGGIAADGWLQTLLPAGSQKAGSSWLARGVGALASVKPALPNLAGGKAPAAQIGQAAQGQGQGQPPVQGGDTNIHVTNQRATEDGTGKDIAFHLAAQNSGPGH</sequence>
<dbReference type="GO" id="GO:0016787">
    <property type="term" value="F:hydrolase activity"/>
    <property type="evidence" value="ECO:0007669"/>
    <property type="project" value="UniProtKB-KW"/>
</dbReference>
<evidence type="ECO:0000256" key="1">
    <source>
        <dbReference type="ARBA" id="ARBA00010830"/>
    </source>
</evidence>
<dbReference type="InterPro" id="IPR010618">
    <property type="entry name" value="RPF"/>
</dbReference>
<evidence type="ECO:0000313" key="7">
    <source>
        <dbReference type="EMBL" id="SBS73771.1"/>
    </source>
</evidence>
<dbReference type="GO" id="GO:0009372">
    <property type="term" value="P:quorum sensing"/>
    <property type="evidence" value="ECO:0007669"/>
    <property type="project" value="UniProtKB-ARBA"/>
</dbReference>
<dbReference type="GO" id="GO:0042127">
    <property type="term" value="P:regulation of cell population proliferation"/>
    <property type="evidence" value="ECO:0007669"/>
    <property type="project" value="UniProtKB-ARBA"/>
</dbReference>
<dbReference type="InterPro" id="IPR010090">
    <property type="entry name" value="Phage_tape_meas"/>
</dbReference>
<dbReference type="EMBL" id="FLQS01000010">
    <property type="protein sequence ID" value="SBS73771.1"/>
    <property type="molecule type" value="Genomic_DNA"/>
</dbReference>
<dbReference type="GO" id="GO:0010629">
    <property type="term" value="P:negative regulation of gene expression"/>
    <property type="evidence" value="ECO:0007669"/>
    <property type="project" value="UniProtKB-ARBA"/>
</dbReference>
<evidence type="ECO:0000259" key="6">
    <source>
        <dbReference type="Pfam" id="PF10145"/>
    </source>
</evidence>
<comment type="similarity">
    <text evidence="1">Belongs to the transglycosylase family. Rpf subfamily.</text>
</comment>